<evidence type="ECO:0000259" key="8">
    <source>
        <dbReference type="Pfam" id="PF04762"/>
    </source>
</evidence>
<dbReference type="EMBL" id="MU167357">
    <property type="protein sequence ID" value="KAG0142181.1"/>
    <property type="molecule type" value="Genomic_DNA"/>
</dbReference>
<dbReference type="Proteomes" id="UP000886653">
    <property type="component" value="Unassembled WGS sequence"/>
</dbReference>
<comment type="pathway">
    <text evidence="1">tRNA modification; 5-methoxycarbonylmethyl-2-thiouridine-tRNA biosynthesis.</text>
</comment>
<reference evidence="13" key="1">
    <citation type="submission" date="2013-11" db="EMBL/GenBank/DDBJ databases">
        <title>Genome sequence of the fusiform rust pathogen reveals effectors for host alternation and coevolution with pine.</title>
        <authorList>
            <consortium name="DOE Joint Genome Institute"/>
            <person name="Smith K."/>
            <person name="Pendleton A."/>
            <person name="Kubisiak T."/>
            <person name="Anderson C."/>
            <person name="Salamov A."/>
            <person name="Aerts A."/>
            <person name="Riley R."/>
            <person name="Clum A."/>
            <person name="Lindquist E."/>
            <person name="Ence D."/>
            <person name="Campbell M."/>
            <person name="Kronenberg Z."/>
            <person name="Feau N."/>
            <person name="Dhillon B."/>
            <person name="Hamelin R."/>
            <person name="Burleigh J."/>
            <person name="Smith J."/>
            <person name="Yandell M."/>
            <person name="Nelson C."/>
            <person name="Grigoriev I."/>
            <person name="Davis J."/>
        </authorList>
    </citation>
    <scope>NUCLEOTIDE SEQUENCE</scope>
    <source>
        <strain evidence="13">G11</strain>
    </source>
</reference>
<comment type="similarity">
    <text evidence="2 5">Belongs to the ELP1/IKA1 family.</text>
</comment>
<dbReference type="InterPro" id="IPR006849">
    <property type="entry name" value="Elp1"/>
</dbReference>
<evidence type="ECO:0000259" key="10">
    <source>
        <dbReference type="Pfam" id="PF23878"/>
    </source>
</evidence>
<comment type="function">
    <text evidence="5">Component of the elongator complex which is required for multiple tRNA modifications, including mcm5U (5-methoxycarbonylmethyl uridine), mcm5s2U (5-methoxycarbonylmethyl-2-thiouridine), and ncm5U (5-carbamoylmethyl uridine). The elongator complex catalyzes formation of carboxymethyluridine in the wobble base at position 34 in tRNAs.</text>
</comment>
<accession>A0A9P6N909</accession>
<dbReference type="Pfam" id="PF23936">
    <property type="entry name" value="HB_ELP1"/>
    <property type="match status" value="1"/>
</dbReference>
<name>A0A9P6N909_9BASI</name>
<dbReference type="PIRSF" id="PIRSF017233">
    <property type="entry name" value="IKAP"/>
    <property type="match status" value="1"/>
</dbReference>
<dbReference type="InterPro" id="IPR056164">
    <property type="entry name" value="Beta-prop_ELP1_1st"/>
</dbReference>
<evidence type="ECO:0000256" key="2">
    <source>
        <dbReference type="ARBA" id="ARBA00006086"/>
    </source>
</evidence>
<evidence type="ECO:0000256" key="6">
    <source>
        <dbReference type="SAM" id="Coils"/>
    </source>
</evidence>
<dbReference type="InterPro" id="IPR056167">
    <property type="entry name" value="A-sol_ELP1"/>
</dbReference>
<dbReference type="PANTHER" id="PTHR12747:SF0">
    <property type="entry name" value="ELONGATOR COMPLEX PROTEIN 1"/>
    <property type="match status" value="1"/>
</dbReference>
<dbReference type="Pfam" id="PF23797">
    <property type="entry name" value="Beta-prop_ELP1_2nd"/>
    <property type="match status" value="1"/>
</dbReference>
<feature type="region of interest" description="Disordered" evidence="7">
    <location>
        <begin position="1233"/>
        <end position="1260"/>
    </location>
</feature>
<feature type="coiled-coil region" evidence="6">
    <location>
        <begin position="1154"/>
        <end position="1185"/>
    </location>
</feature>
<sequence length="1387" mass="159444">MYSLINLSVQSIYNNHNNINQSNHKITIHSEQNKLLIGNIDSNNLNVSIFYIDLNRSSSLSPTLLACLNSEREIRNQSYSPKIIETFIVNLKVLLESDQICLITSDGQLSLCPIPNFNQANHNQISQFDGVGCFEDKILGASWSPDDELLVIITGSHKLILLTKSFDVLCEQDLNLNEFGTDQPVSLGWGNKSTQFHGSLGKSAANEANVNSDNLQNQDNHNELDLKSYQITWRGDGAFFAIATPRTNSQNRSIKVYSRTATLSSTSTDITPLLLHGPISWRPEGSIISSAVYDPKLDLTNIIFFERNGLTRYGFSLKIEDQVKKVWGLEWNSDSTILAVGIEKRSISDRLNRSVQLWTRNNYHWYLKQEVQSDLNPQKGLMNFITWDQERPLRLYIGTPTHIEVRAFSWEVFTDPTPIPNDSGSVAVVDGYQLLLTPLRYQIVPPPMSSFQLSTITSIDDNPRMVNHVTFSTTLPIFATITPNGLVKCYQWNIHSNRNKSIKKLSNPIELMNFTFENLNQNPLTHRQLCISTNESLTNLIIFGLFTEFEKVSGKLRDGIFIQKFGLNIDLEEDEFIIETSKIGNSFCFYNSDDEKWWKISCLNGINVSALVQTERGTIIQIPATHNQTKTLPNRLPEFCPTFNYIILSSSSTDQEEIIPIGLSDTAKLYFSYKLIANDCSSFTIDSDYLIYSNFLHRVKFLDSKELYTSYLNPNDNQQIEIESIEISRAVERGSRIITSIPSNMKLILQMPRGNLETIYPRPMVLRKLCNELLFKDRYFEAFLECRKHKIDFNLIVDFDLIRFMEEGLKKFVEQVNDIDHLNLFLSNLKDINVTEQLYPITNRWKNSTASSSNPNRSTNKVNSICALIVETINQKPNKLDYVNTILTAFVCKRPPDYRSALNFLSEILLQNVEKVDDAIKYIIFLSDANELYNVALSMYDLPLVVLIAQYSQKDPKEYLPFLQSLRELEEDMRKFKIDDYLGNYQTAIKHLCTSIKDKEEEFDKVLKYVQRYCLYEEALKEIESQPNKVMALRDVQGDWLMENQKYMEAALVYTLAGKNEKALEGFRQAEAWHEFFSLLSSEGKSLDESSMVIDMAQRLEKSGRYLESATVLFEYAEDVEGGIEMLCNGRAFTEAIRQAFRYKREDLISKRILVEIEEYIESLIEEIEEIQQHTQKQVERLAELKLASELEPDAFYLNRNEKETAEAIDGIDAMTEATTIFRTDYSRYTRGAGAQSNYSTRSARSSTSTRKLRKKEEKKKAAGKKGSIYEEEYLLKQLSKITLEKLPLLQNQVKTVLPTIIQLVKFNKSLEYLGKSLQDKLYNFQTDLILKIKLVWDIRGKEIGKVEKINEEGNNLGSDIKYNSLITKVERPIIPDYWNWKLDVFN</sequence>
<feature type="domain" description="ELP1 alpha-solenoid" evidence="11">
    <location>
        <begin position="762"/>
        <end position="966"/>
    </location>
</feature>
<feature type="domain" description="ELP1 three-helical bundle" evidence="12">
    <location>
        <begin position="1150"/>
        <end position="1324"/>
    </location>
</feature>
<feature type="domain" description="ELP1 N-terminal second beta-propeller" evidence="9">
    <location>
        <begin position="428"/>
        <end position="738"/>
    </location>
</feature>
<keyword evidence="6" id="KW-0175">Coiled coil</keyword>
<dbReference type="GO" id="GO:0000049">
    <property type="term" value="F:tRNA binding"/>
    <property type="evidence" value="ECO:0007669"/>
    <property type="project" value="TreeGrafter"/>
</dbReference>
<evidence type="ECO:0000259" key="12">
    <source>
        <dbReference type="Pfam" id="PF23936"/>
    </source>
</evidence>
<proteinExistence type="inferred from homology"/>
<evidence type="ECO:0000256" key="1">
    <source>
        <dbReference type="ARBA" id="ARBA00005043"/>
    </source>
</evidence>
<organism evidence="13 14">
    <name type="scientific">Cronartium quercuum f. sp. fusiforme G11</name>
    <dbReference type="NCBI Taxonomy" id="708437"/>
    <lineage>
        <taxon>Eukaryota</taxon>
        <taxon>Fungi</taxon>
        <taxon>Dikarya</taxon>
        <taxon>Basidiomycota</taxon>
        <taxon>Pucciniomycotina</taxon>
        <taxon>Pucciniomycetes</taxon>
        <taxon>Pucciniales</taxon>
        <taxon>Coleosporiaceae</taxon>
        <taxon>Cronartium</taxon>
    </lineage>
</organism>
<keyword evidence="4" id="KW-0819">tRNA processing</keyword>
<evidence type="ECO:0000256" key="4">
    <source>
        <dbReference type="ARBA" id="ARBA00022694"/>
    </source>
</evidence>
<dbReference type="GO" id="GO:0002926">
    <property type="term" value="P:tRNA wobble base 5-methoxycarbonylmethyl-2-thiouridinylation"/>
    <property type="evidence" value="ECO:0007669"/>
    <property type="project" value="TreeGrafter"/>
</dbReference>
<feature type="domain" description="ELP1 first N-terminal beta-propeller" evidence="8">
    <location>
        <begin position="73"/>
        <end position="390"/>
    </location>
</feature>
<evidence type="ECO:0000313" key="13">
    <source>
        <dbReference type="EMBL" id="KAG0142181.1"/>
    </source>
</evidence>
<evidence type="ECO:0000259" key="11">
    <source>
        <dbReference type="Pfam" id="PF23925"/>
    </source>
</evidence>
<dbReference type="GO" id="GO:0005829">
    <property type="term" value="C:cytosol"/>
    <property type="evidence" value="ECO:0007669"/>
    <property type="project" value="TreeGrafter"/>
</dbReference>
<comment type="subcellular location">
    <subcellularLocation>
        <location evidence="5">Cytoplasm</location>
    </subcellularLocation>
    <subcellularLocation>
        <location evidence="5">Nucleus</location>
    </subcellularLocation>
</comment>
<dbReference type="Pfam" id="PF23878">
    <property type="entry name" value="TPR_ELP1"/>
    <property type="match status" value="1"/>
</dbReference>
<protein>
    <recommendedName>
        <fullName evidence="5">Elongator complex protein 1</fullName>
    </recommendedName>
</protein>
<dbReference type="SUPFAM" id="SSF82171">
    <property type="entry name" value="DPP6 N-terminal domain-like"/>
    <property type="match status" value="1"/>
</dbReference>
<evidence type="ECO:0000313" key="14">
    <source>
        <dbReference type="Proteomes" id="UP000886653"/>
    </source>
</evidence>
<gene>
    <name evidence="13" type="ORF">CROQUDRAFT_82453</name>
</gene>
<dbReference type="GO" id="GO:0033588">
    <property type="term" value="C:elongator holoenzyme complex"/>
    <property type="evidence" value="ECO:0007669"/>
    <property type="project" value="InterPro"/>
</dbReference>
<keyword evidence="3 5" id="KW-0963">Cytoplasm</keyword>
<evidence type="ECO:0000256" key="7">
    <source>
        <dbReference type="SAM" id="MobiDB-lite"/>
    </source>
</evidence>
<dbReference type="GO" id="GO:0005634">
    <property type="term" value="C:nucleus"/>
    <property type="evidence" value="ECO:0007669"/>
    <property type="project" value="UniProtKB-SubCell"/>
</dbReference>
<feature type="compositionally biased region" description="Low complexity" evidence="7">
    <location>
        <begin position="1240"/>
        <end position="1250"/>
    </location>
</feature>
<feature type="domain" description="ELP1 TPR" evidence="10">
    <location>
        <begin position="974"/>
        <end position="1138"/>
    </location>
</feature>
<evidence type="ECO:0000256" key="3">
    <source>
        <dbReference type="ARBA" id="ARBA00022490"/>
    </source>
</evidence>
<evidence type="ECO:0000256" key="5">
    <source>
        <dbReference type="PIRNR" id="PIRNR017233"/>
    </source>
</evidence>
<dbReference type="Pfam" id="PF23925">
    <property type="entry name" value="A-sol_ELP1"/>
    <property type="match status" value="1"/>
</dbReference>
<comment type="caution">
    <text evidence="13">The sequence shown here is derived from an EMBL/GenBank/DDBJ whole genome shotgun (WGS) entry which is preliminary data.</text>
</comment>
<dbReference type="InterPro" id="IPR056165">
    <property type="entry name" value="Beta-prop_ELP1_2nd"/>
</dbReference>
<evidence type="ECO:0000259" key="9">
    <source>
        <dbReference type="Pfam" id="PF23797"/>
    </source>
</evidence>
<keyword evidence="14" id="KW-1185">Reference proteome</keyword>
<dbReference type="InterPro" id="IPR056169">
    <property type="entry name" value="HB_ELP1"/>
</dbReference>
<dbReference type="Pfam" id="PF04762">
    <property type="entry name" value="Beta-prop_ELP1_1st"/>
    <property type="match status" value="1"/>
</dbReference>
<dbReference type="PANTHER" id="PTHR12747">
    <property type="entry name" value="ELONGATOR COMPLEX PROTEIN 1"/>
    <property type="match status" value="1"/>
</dbReference>
<dbReference type="OrthoDB" id="40048at2759"/>
<dbReference type="InterPro" id="IPR056166">
    <property type="entry name" value="TPR_ELP1"/>
</dbReference>
<keyword evidence="5" id="KW-0539">Nucleus</keyword>